<name>A0A1Y1X923_9FUNG</name>
<reference evidence="2 3" key="1">
    <citation type="submission" date="2016-07" db="EMBL/GenBank/DDBJ databases">
        <title>Pervasive Adenine N6-methylation of Active Genes in Fungi.</title>
        <authorList>
            <consortium name="DOE Joint Genome Institute"/>
            <person name="Mondo S.J."/>
            <person name="Dannebaum R.O."/>
            <person name="Kuo R.C."/>
            <person name="Labutti K."/>
            <person name="Haridas S."/>
            <person name="Kuo A."/>
            <person name="Salamov A."/>
            <person name="Ahrendt S.R."/>
            <person name="Lipzen A."/>
            <person name="Sullivan W."/>
            <person name="Andreopoulos W.B."/>
            <person name="Clum A."/>
            <person name="Lindquist E."/>
            <person name="Daum C."/>
            <person name="Ramamoorthy G.K."/>
            <person name="Gryganskyi A."/>
            <person name="Culley D."/>
            <person name="Magnuson J.K."/>
            <person name="James T.Y."/>
            <person name="O'Malley M.A."/>
            <person name="Stajich J.E."/>
            <person name="Spatafora J.W."/>
            <person name="Visel A."/>
            <person name="Grigoriev I.V."/>
        </authorList>
    </citation>
    <scope>NUCLEOTIDE SEQUENCE [LARGE SCALE GENOMIC DNA]</scope>
    <source>
        <strain evidence="2 3">CBS 931.73</strain>
    </source>
</reference>
<comment type="caution">
    <text evidence="2">The sequence shown here is derived from an EMBL/GenBank/DDBJ whole genome shotgun (WGS) entry which is preliminary data.</text>
</comment>
<keyword evidence="3" id="KW-1185">Reference proteome</keyword>
<dbReference type="Gene3D" id="2.40.50.40">
    <property type="match status" value="1"/>
</dbReference>
<protein>
    <recommendedName>
        <fullName evidence="1">Chromo domain-containing protein</fullName>
    </recommendedName>
</protein>
<dbReference type="CDD" id="cd00024">
    <property type="entry name" value="CD_CSD"/>
    <property type="match status" value="1"/>
</dbReference>
<evidence type="ECO:0000259" key="1">
    <source>
        <dbReference type="PROSITE" id="PS50013"/>
    </source>
</evidence>
<dbReference type="AlphaFoldDB" id="A0A1Y1X923"/>
<evidence type="ECO:0000313" key="3">
    <source>
        <dbReference type="Proteomes" id="UP000193498"/>
    </source>
</evidence>
<dbReference type="InParanoid" id="A0A1Y1X923"/>
<dbReference type="InterPro" id="IPR000953">
    <property type="entry name" value="Chromo/chromo_shadow_dom"/>
</dbReference>
<dbReference type="EMBL" id="MCFE01000677">
    <property type="protein sequence ID" value="ORX82242.1"/>
    <property type="molecule type" value="Genomic_DNA"/>
</dbReference>
<proteinExistence type="predicted"/>
<dbReference type="InterPro" id="IPR016197">
    <property type="entry name" value="Chromo-like_dom_sf"/>
</dbReference>
<dbReference type="SUPFAM" id="SSF54160">
    <property type="entry name" value="Chromo domain-like"/>
    <property type="match status" value="1"/>
</dbReference>
<organism evidence="2 3">
    <name type="scientific">Basidiobolus meristosporus CBS 931.73</name>
    <dbReference type="NCBI Taxonomy" id="1314790"/>
    <lineage>
        <taxon>Eukaryota</taxon>
        <taxon>Fungi</taxon>
        <taxon>Fungi incertae sedis</taxon>
        <taxon>Zoopagomycota</taxon>
        <taxon>Entomophthoromycotina</taxon>
        <taxon>Basidiobolomycetes</taxon>
        <taxon>Basidiobolales</taxon>
        <taxon>Basidiobolaceae</taxon>
        <taxon>Basidiobolus</taxon>
    </lineage>
</organism>
<sequence>MEEANPGDPNQCFIIERILGCREIEGVTYYATKWEGSDDITLEPEEKFHCSELIREYHAAGALNILDDVKIQPSMSIRAVLFTTYFRVTKPVKDHWTGKLKPAVNLQQVDKYPQGMTTGNSSVGNTYDGEEFSDTPYQTVFETSVGYREILSKFMTNLQRLPQKWVGKAFFIYGPKTHPEVKSLRRYLATRMTEDPTCNSTNLATIFVGILEHILKARGAPLGHQPDIFHSESEPTKEEIQPRVPPIWIYHDSFQ</sequence>
<gene>
    <name evidence="2" type="ORF">K493DRAFT_307872</name>
</gene>
<accession>A0A1Y1X923</accession>
<feature type="domain" description="Chromo" evidence="1">
    <location>
        <begin position="13"/>
        <end position="58"/>
    </location>
</feature>
<evidence type="ECO:0000313" key="2">
    <source>
        <dbReference type="EMBL" id="ORX82242.1"/>
    </source>
</evidence>
<dbReference type="PROSITE" id="PS50013">
    <property type="entry name" value="CHROMO_2"/>
    <property type="match status" value="1"/>
</dbReference>
<dbReference type="Proteomes" id="UP000193498">
    <property type="component" value="Unassembled WGS sequence"/>
</dbReference>